<reference evidence="6 7" key="1">
    <citation type="submission" date="2024-09" db="EMBL/GenBank/DDBJ databases">
        <authorList>
            <person name="Sun Q."/>
            <person name="Mori K."/>
        </authorList>
    </citation>
    <scope>NUCLEOTIDE SEQUENCE [LARGE SCALE GENOMIC DNA]</scope>
    <source>
        <strain evidence="6 7">CECT 8286</strain>
    </source>
</reference>
<dbReference type="PANTHER" id="PTHR38439:SF2">
    <property type="entry name" value="OUTER MEMBRANE PROTEIN H.8"/>
    <property type="match status" value="1"/>
</dbReference>
<protein>
    <submittedName>
        <fullName evidence="6">Azurin</fullName>
    </submittedName>
</protein>
<dbReference type="EMBL" id="JBHMEZ010000011">
    <property type="protein sequence ID" value="MFB9053419.1"/>
    <property type="molecule type" value="Genomic_DNA"/>
</dbReference>
<dbReference type="Pfam" id="PF00127">
    <property type="entry name" value="Copper-bind"/>
    <property type="match status" value="1"/>
</dbReference>
<keyword evidence="4" id="KW-0186">Copper</keyword>
<dbReference type="InterPro" id="IPR014068">
    <property type="entry name" value="Azurin"/>
</dbReference>
<dbReference type="NCBIfam" id="TIGR02695">
    <property type="entry name" value="azurin"/>
    <property type="match status" value="1"/>
</dbReference>
<keyword evidence="3" id="KW-0249">Electron transport</keyword>
<evidence type="ECO:0000256" key="4">
    <source>
        <dbReference type="ARBA" id="ARBA00023008"/>
    </source>
</evidence>
<evidence type="ECO:0000313" key="7">
    <source>
        <dbReference type="Proteomes" id="UP001589605"/>
    </source>
</evidence>
<organism evidence="6 7">
    <name type="scientific">Formosa undariae</name>
    <dbReference type="NCBI Taxonomy" id="1325436"/>
    <lineage>
        <taxon>Bacteria</taxon>
        <taxon>Pseudomonadati</taxon>
        <taxon>Bacteroidota</taxon>
        <taxon>Flavobacteriia</taxon>
        <taxon>Flavobacteriales</taxon>
        <taxon>Flavobacteriaceae</taxon>
        <taxon>Formosa</taxon>
    </lineage>
</organism>
<dbReference type="InterPro" id="IPR008972">
    <property type="entry name" value="Cupredoxin"/>
</dbReference>
<gene>
    <name evidence="6" type="primary">azu</name>
    <name evidence="6" type="ORF">ACFFVB_10060</name>
</gene>
<keyword evidence="2" id="KW-0479">Metal-binding</keyword>
<comment type="caution">
    <text evidence="6">The sequence shown here is derived from an EMBL/GenBank/DDBJ whole genome shotgun (WGS) entry which is preliminary data.</text>
</comment>
<keyword evidence="7" id="KW-1185">Reference proteome</keyword>
<dbReference type="InterPro" id="IPR050845">
    <property type="entry name" value="Cu-binding_ET"/>
</dbReference>
<dbReference type="Gene3D" id="2.60.40.420">
    <property type="entry name" value="Cupredoxins - blue copper proteins"/>
    <property type="match status" value="1"/>
</dbReference>
<keyword evidence="1" id="KW-0813">Transport</keyword>
<evidence type="ECO:0000313" key="6">
    <source>
        <dbReference type="EMBL" id="MFB9053419.1"/>
    </source>
</evidence>
<evidence type="ECO:0000256" key="1">
    <source>
        <dbReference type="ARBA" id="ARBA00022448"/>
    </source>
</evidence>
<dbReference type="InterPro" id="IPR000923">
    <property type="entry name" value="BlueCu_1"/>
</dbReference>
<accession>A0ABV5F213</accession>
<sequence length="179" mass="19412">MKYLKLTVLMLSSAFLMNCGGKDEKKKSFSYDTETEAPAAKSETPVAADTATATDGVVEVMLHGDDKMTFNLKEIKVKKGQKVKLTLMHTGKMPKNVMGHNFVLLNKGVELATFASKAASAGDHDYVPEGSEDVIVYTKLLGGGESDVIEFDAPEAGTYDFLCSFPGHYALMKGKFIVE</sequence>
<dbReference type="SUPFAM" id="SSF49503">
    <property type="entry name" value="Cupredoxins"/>
    <property type="match status" value="1"/>
</dbReference>
<dbReference type="Proteomes" id="UP001589605">
    <property type="component" value="Unassembled WGS sequence"/>
</dbReference>
<evidence type="ECO:0000256" key="2">
    <source>
        <dbReference type="ARBA" id="ARBA00022723"/>
    </source>
</evidence>
<dbReference type="PROSITE" id="PS00196">
    <property type="entry name" value="COPPER_BLUE"/>
    <property type="match status" value="1"/>
</dbReference>
<evidence type="ECO:0000256" key="3">
    <source>
        <dbReference type="ARBA" id="ARBA00022982"/>
    </source>
</evidence>
<dbReference type="PANTHER" id="PTHR38439">
    <property type="entry name" value="AURACYANIN-B"/>
    <property type="match status" value="1"/>
</dbReference>
<name>A0ABV5F213_9FLAO</name>
<proteinExistence type="predicted"/>
<evidence type="ECO:0000259" key="5">
    <source>
        <dbReference type="Pfam" id="PF00127"/>
    </source>
</evidence>
<dbReference type="CDD" id="cd13922">
    <property type="entry name" value="Azurin"/>
    <property type="match status" value="1"/>
</dbReference>
<dbReference type="RefSeq" id="WP_382382593.1">
    <property type="nucleotide sequence ID" value="NZ_JBHMEZ010000011.1"/>
</dbReference>
<dbReference type="InterPro" id="IPR028871">
    <property type="entry name" value="BlueCu_1_BS"/>
</dbReference>
<feature type="domain" description="Blue (type 1) copper" evidence="5">
    <location>
        <begin position="64"/>
        <end position="179"/>
    </location>
</feature>